<evidence type="ECO:0000256" key="3">
    <source>
        <dbReference type="ARBA" id="ARBA00022857"/>
    </source>
</evidence>
<dbReference type="PANTHER" id="PTHR22839">
    <property type="entry name" value="THO COMPLEX SUBUNIT 3 THO3"/>
    <property type="match status" value="1"/>
</dbReference>
<dbReference type="InterPro" id="IPR015943">
    <property type="entry name" value="WD40/YVTN_repeat-like_dom_sf"/>
</dbReference>
<feature type="region of interest" description="Disordered" evidence="6">
    <location>
        <begin position="39"/>
        <end position="69"/>
    </location>
</feature>
<dbReference type="EMBL" id="JAAABM010000006">
    <property type="protein sequence ID" value="KAF7677218.1"/>
    <property type="molecule type" value="Genomic_DNA"/>
</dbReference>
<dbReference type="PROSITE" id="PS00678">
    <property type="entry name" value="WD_REPEATS_1"/>
    <property type="match status" value="1"/>
</dbReference>
<evidence type="ECO:0000256" key="6">
    <source>
        <dbReference type="SAM" id="MobiDB-lite"/>
    </source>
</evidence>
<comment type="caution">
    <text evidence="7">The sequence shown here is derived from an EMBL/GenBank/DDBJ whole genome shotgun (WGS) entry which is preliminary data.</text>
</comment>
<comment type="similarity">
    <text evidence="4">Belongs to the THOC3 family.</text>
</comment>
<dbReference type="InterPro" id="IPR020904">
    <property type="entry name" value="Sc_DH/Rdtase_CS"/>
</dbReference>
<dbReference type="PRINTS" id="PR00080">
    <property type="entry name" value="SDRFAMILY"/>
</dbReference>
<evidence type="ECO:0000256" key="1">
    <source>
        <dbReference type="ARBA" id="ARBA00022574"/>
    </source>
</evidence>
<dbReference type="RefSeq" id="XP_038787427.1">
    <property type="nucleotide sequence ID" value="XM_038930477.1"/>
</dbReference>
<dbReference type="InterPro" id="IPR040132">
    <property type="entry name" value="Tex1/THOC3"/>
</dbReference>
<dbReference type="InterPro" id="IPR036291">
    <property type="entry name" value="NAD(P)-bd_dom_sf"/>
</dbReference>
<evidence type="ECO:0000256" key="5">
    <source>
        <dbReference type="PROSITE-ProRule" id="PRU00221"/>
    </source>
</evidence>
<keyword evidence="8" id="KW-1185">Reference proteome</keyword>
<dbReference type="InterPro" id="IPR019775">
    <property type="entry name" value="WD40_repeat_CS"/>
</dbReference>
<organism evidence="7 8">
    <name type="scientific">Alternaria burnsii</name>
    <dbReference type="NCBI Taxonomy" id="1187904"/>
    <lineage>
        <taxon>Eukaryota</taxon>
        <taxon>Fungi</taxon>
        <taxon>Dikarya</taxon>
        <taxon>Ascomycota</taxon>
        <taxon>Pezizomycotina</taxon>
        <taxon>Dothideomycetes</taxon>
        <taxon>Pleosporomycetidae</taxon>
        <taxon>Pleosporales</taxon>
        <taxon>Pleosporineae</taxon>
        <taxon>Pleosporaceae</taxon>
        <taxon>Alternaria</taxon>
        <taxon>Alternaria sect. Alternaria</taxon>
    </lineage>
</organism>
<keyword evidence="1 5" id="KW-0853">WD repeat</keyword>
<dbReference type="PANTHER" id="PTHR22839:SF0">
    <property type="entry name" value="THO COMPLEX SUBUNIT 3"/>
    <property type="match status" value="1"/>
</dbReference>
<dbReference type="Gene3D" id="2.130.10.10">
    <property type="entry name" value="YVTN repeat-like/Quinoprotein amine dehydrogenase"/>
    <property type="match status" value="2"/>
</dbReference>
<reference evidence="7" key="1">
    <citation type="submission" date="2020-01" db="EMBL/GenBank/DDBJ databases">
        <authorList>
            <person name="Feng Z.H.Z."/>
        </authorList>
    </citation>
    <scope>NUCLEOTIDE SEQUENCE</scope>
    <source>
        <strain evidence="7">CBS107.38</strain>
    </source>
</reference>
<dbReference type="Pfam" id="PF00106">
    <property type="entry name" value="adh_short"/>
    <property type="match status" value="1"/>
</dbReference>
<feature type="compositionally biased region" description="Polar residues" evidence="6">
    <location>
        <begin position="512"/>
        <end position="521"/>
    </location>
</feature>
<reference evidence="7" key="2">
    <citation type="submission" date="2020-08" db="EMBL/GenBank/DDBJ databases">
        <title>Draft Genome Sequence of Cumin Blight Pathogen Alternaria burnsii.</title>
        <authorList>
            <person name="Feng Z."/>
        </authorList>
    </citation>
    <scope>NUCLEOTIDE SEQUENCE</scope>
    <source>
        <strain evidence="7">CBS107.38</strain>
    </source>
</reference>
<dbReference type="PRINTS" id="PR00320">
    <property type="entry name" value="GPROTEINBRPT"/>
</dbReference>
<dbReference type="InterPro" id="IPR001680">
    <property type="entry name" value="WD40_rpt"/>
</dbReference>
<feature type="region of interest" description="Disordered" evidence="6">
    <location>
        <begin position="511"/>
        <end position="531"/>
    </location>
</feature>
<keyword evidence="3" id="KW-0521">NADP</keyword>
<dbReference type="Gene3D" id="3.40.50.720">
    <property type="entry name" value="NAD(P)-binding Rossmann-like Domain"/>
    <property type="match status" value="1"/>
</dbReference>
<dbReference type="GO" id="GO:0000445">
    <property type="term" value="C:THO complex part of transcription export complex"/>
    <property type="evidence" value="ECO:0007669"/>
    <property type="project" value="TreeGrafter"/>
</dbReference>
<dbReference type="InterPro" id="IPR020472">
    <property type="entry name" value="WD40_PAC1"/>
</dbReference>
<gene>
    <name evidence="7" type="ORF">GT037_005430</name>
</gene>
<dbReference type="GeneID" id="62203655"/>
<protein>
    <submittedName>
        <fullName evidence="7">Wd40 repeat-like protein</fullName>
    </submittedName>
</protein>
<dbReference type="PROSITE" id="PS50294">
    <property type="entry name" value="WD_REPEATS_REGION"/>
    <property type="match status" value="2"/>
</dbReference>
<evidence type="ECO:0000313" key="7">
    <source>
        <dbReference type="EMBL" id="KAF7677218.1"/>
    </source>
</evidence>
<dbReference type="SUPFAM" id="SSF51735">
    <property type="entry name" value="NAD(P)-binding Rossmann-fold domains"/>
    <property type="match status" value="1"/>
</dbReference>
<dbReference type="InterPro" id="IPR002347">
    <property type="entry name" value="SDR_fam"/>
</dbReference>
<feature type="repeat" description="WD" evidence="5">
    <location>
        <begin position="147"/>
        <end position="188"/>
    </location>
</feature>
<dbReference type="GO" id="GO:0006406">
    <property type="term" value="P:mRNA export from nucleus"/>
    <property type="evidence" value="ECO:0007669"/>
    <property type="project" value="InterPro"/>
</dbReference>
<dbReference type="AlphaFoldDB" id="A0A8H7B8V9"/>
<dbReference type="Pfam" id="PF00400">
    <property type="entry name" value="WD40"/>
    <property type="match status" value="3"/>
</dbReference>
<keyword evidence="2" id="KW-0677">Repeat</keyword>
<dbReference type="InterPro" id="IPR036322">
    <property type="entry name" value="WD40_repeat_dom_sf"/>
</dbReference>
<evidence type="ECO:0000256" key="4">
    <source>
        <dbReference type="ARBA" id="ARBA00046343"/>
    </source>
</evidence>
<dbReference type="PROSITE" id="PS50082">
    <property type="entry name" value="WD_REPEATS_2"/>
    <property type="match status" value="3"/>
</dbReference>
<dbReference type="PRINTS" id="PR00081">
    <property type="entry name" value="GDHRDH"/>
</dbReference>
<feature type="repeat" description="WD" evidence="5">
    <location>
        <begin position="318"/>
        <end position="350"/>
    </location>
</feature>
<dbReference type="SMART" id="SM00320">
    <property type="entry name" value="WD40"/>
    <property type="match status" value="6"/>
</dbReference>
<dbReference type="CDD" id="cd05233">
    <property type="entry name" value="SDR_c"/>
    <property type="match status" value="1"/>
</dbReference>
<dbReference type="SUPFAM" id="SSF50978">
    <property type="entry name" value="WD40 repeat-like"/>
    <property type="match status" value="1"/>
</dbReference>
<evidence type="ECO:0000256" key="2">
    <source>
        <dbReference type="ARBA" id="ARBA00022737"/>
    </source>
</evidence>
<evidence type="ECO:0000313" key="8">
    <source>
        <dbReference type="Proteomes" id="UP000596902"/>
    </source>
</evidence>
<dbReference type="Proteomes" id="UP000596902">
    <property type="component" value="Unassembled WGS sequence"/>
</dbReference>
<proteinExistence type="inferred from homology"/>
<name>A0A8H7B8V9_9PLEO</name>
<sequence length="774" mass="82561">MSAPPAPNNPGLVSSHAQYVKGAAEETIGNVTGAEAWKASGAQDKSQAVDAMKAASANRDPNQQGMGGIEEKAGNLVGCEGMQKEGAERRFKMCRADPYTTQRGCRIATKRTMAPPIRARSIKSDAFHEHFRKLKTSVYQDSPRPNAVSTSHYIRSISWNASGTFIATGAADRTLRIWNPEKTNSKNSTELRTPNTTASLERVSFHPINENELASATSDGMVRFWDIRSKASVGEVKVGECPFTLAWTPDGNGLVAGRKDNLLATIDRSTLSVVSEHQQVYQTNQCVFDWSGNHLYSTVGDGSVRLLKYPSFENTLTLNAHTSACYAVSLSPSGEYLAAGGGDALISLWDTQEWICTRTLELTGGIIKSVDFSFDGSYVTAGSDDKEEKKIRIAHVHTGEIVHTIDVPTPALHVAWHPCRYILAYSAENLGLKIVGGISYSSHHYTIYNSTIMDVTTPIRPADLFSAKGLVVVITGGGSGLGLAIASALHQNGAERVYLLGRRADVLEKAANNLQSNTPRTSQSSSSGSVHGIPCDVTDLTSVRSAAETIKKDIGYVDVLINNAGVIGPKNGADIYKAESIQQLADTMVAGYDDWSQAMAINTQSVIGVSATFLPLLEAANTRRGWAPGKVTGTGNARARDTSAAEANGIDADDDRMAHIITVASVASYMRWISAGLAYNASKAAAAHLGKMMATFLSEWGVRSNIVAPGPYPSEMTAGIHPVYGTNQIPQGRMGGIGDISGLMLFLVGKSGAYVNGTTQLTDGGRVSVFPAVY</sequence>
<dbReference type="Pfam" id="PF13561">
    <property type="entry name" value="adh_short_C2"/>
    <property type="match status" value="1"/>
</dbReference>
<accession>A0A8H7B8V9</accession>
<feature type="repeat" description="WD" evidence="5">
    <location>
        <begin position="193"/>
        <end position="235"/>
    </location>
</feature>
<dbReference type="PROSITE" id="PS00061">
    <property type="entry name" value="ADH_SHORT"/>
    <property type="match status" value="1"/>
</dbReference>